<keyword evidence="2" id="KW-1185">Reference proteome</keyword>
<dbReference type="EMBL" id="VDMP01000023">
    <property type="protein sequence ID" value="TNM40449.1"/>
    <property type="molecule type" value="Genomic_DNA"/>
</dbReference>
<gene>
    <name evidence="1" type="ORF">FHP29_10370</name>
</gene>
<evidence type="ECO:0000313" key="2">
    <source>
        <dbReference type="Proteomes" id="UP000313231"/>
    </source>
</evidence>
<dbReference type="Proteomes" id="UP000313231">
    <property type="component" value="Unassembled WGS sequence"/>
</dbReference>
<reference evidence="1 2" key="1">
    <citation type="journal article" date="2016" name="Int. J. Syst. Evol. Microbiol.">
        <title>Nocardioides albidus sp. nov., an actinobacterium isolated from garden soil.</title>
        <authorList>
            <person name="Singh H."/>
            <person name="Du J."/>
            <person name="Trinh H."/>
            <person name="Won K."/>
            <person name="Yang J.E."/>
            <person name="Yin C."/>
            <person name="Kook M."/>
            <person name="Yi T.H."/>
        </authorList>
    </citation>
    <scope>NUCLEOTIDE SEQUENCE [LARGE SCALE GENOMIC DNA]</scope>
    <source>
        <strain evidence="1 2">CCTCC AB 2015297</strain>
    </source>
</reference>
<dbReference type="RefSeq" id="WP_139622795.1">
    <property type="nucleotide sequence ID" value="NZ_VDMP01000023.1"/>
</dbReference>
<dbReference type="OrthoDB" id="3785909at2"/>
<proteinExistence type="predicted"/>
<protein>
    <submittedName>
        <fullName evidence="1">Uncharacterized protein</fullName>
    </submittedName>
</protein>
<dbReference type="AlphaFoldDB" id="A0A5C4VZ77"/>
<sequence length="86" mass="9106">MSALHTLDVRLYEALAGAGLSATERDRVIDLCDFVVDMVPGSGLPHPGRTTRTAVHLLVGETVPALDAQVRGDIARLCEVAVVRGL</sequence>
<name>A0A5C4VZ77_9ACTN</name>
<comment type="caution">
    <text evidence="1">The sequence shown here is derived from an EMBL/GenBank/DDBJ whole genome shotgun (WGS) entry which is preliminary data.</text>
</comment>
<accession>A0A5C4VZ77</accession>
<organism evidence="1 2">
    <name type="scientific">Nocardioides albidus</name>
    <dbReference type="NCBI Taxonomy" id="1517589"/>
    <lineage>
        <taxon>Bacteria</taxon>
        <taxon>Bacillati</taxon>
        <taxon>Actinomycetota</taxon>
        <taxon>Actinomycetes</taxon>
        <taxon>Propionibacteriales</taxon>
        <taxon>Nocardioidaceae</taxon>
        <taxon>Nocardioides</taxon>
    </lineage>
</organism>
<evidence type="ECO:0000313" key="1">
    <source>
        <dbReference type="EMBL" id="TNM40449.1"/>
    </source>
</evidence>